<keyword evidence="2" id="KW-1185">Reference proteome</keyword>
<name>A0A7W5EZZ2_9ACTN</name>
<gene>
    <name evidence="1" type="ORF">FHS41_001409</name>
</gene>
<dbReference type="AlphaFoldDB" id="A0A7W5EZZ2"/>
<dbReference type="PANTHER" id="PTHR43649:SF30">
    <property type="entry name" value="ABC TRANSPORTER SUBSTRATE-BINDING PROTEIN"/>
    <property type="match status" value="1"/>
</dbReference>
<dbReference type="PROSITE" id="PS51257">
    <property type="entry name" value="PROKAR_LIPOPROTEIN"/>
    <property type="match status" value="1"/>
</dbReference>
<dbReference type="InterPro" id="IPR006059">
    <property type="entry name" value="SBP"/>
</dbReference>
<dbReference type="InterPro" id="IPR006311">
    <property type="entry name" value="TAT_signal"/>
</dbReference>
<dbReference type="InterPro" id="IPR050490">
    <property type="entry name" value="Bact_solute-bd_prot1"/>
</dbReference>
<dbReference type="PANTHER" id="PTHR43649">
    <property type="entry name" value="ARABINOSE-BINDING PROTEIN-RELATED"/>
    <property type="match status" value="1"/>
</dbReference>
<keyword evidence="1" id="KW-0762">Sugar transport</keyword>
<evidence type="ECO:0000313" key="2">
    <source>
        <dbReference type="Proteomes" id="UP000572907"/>
    </source>
</evidence>
<sequence length="432" mass="46436">MTARTTHAPVGSRRRTFLGLLGAAATAPLLSGCGSATESRAVRFWDMPWGPPAYSGLAERVTRGYRTADGARGASYQSVPWNNYYMTFATGIAAGKGPAISTGASFQAFLFEQQGAIHHADNVVEQLHAAGADDVFLPGVLDTMRTADGYVGIPWQLDMRVLWYNKRVLDETGTSVPTDWDSLLDAGRRLKKAGHYAYGTGAGAGNTAGTQMLIGLMLGNGGGLFDPDGNPDCVTNRNIEAMDFAQELVKEKIIDPACLGYSADNVLSQWKSGEVAMGIHDSGLPSRVGTTGDLLDVASPLTGPHGDKGALYYVNNLMMYKNPDTRPAAAEGFLRYYLQHLHTYWDEGLITTLPVLKSIAGSEALARDPRQVKIVREWQPISRTYAKRGTARLAAVDGGSALYRFTQTILRGDTGPRQALTTLQKSIASIAL</sequence>
<proteinExistence type="predicted"/>
<dbReference type="SUPFAM" id="SSF53850">
    <property type="entry name" value="Periplasmic binding protein-like II"/>
    <property type="match status" value="1"/>
</dbReference>
<reference evidence="1 2" key="1">
    <citation type="submission" date="2020-08" db="EMBL/GenBank/DDBJ databases">
        <title>Genomic Encyclopedia of Type Strains, Phase III (KMG-III): the genomes of soil and plant-associated and newly described type strains.</title>
        <authorList>
            <person name="Whitman W."/>
        </authorList>
    </citation>
    <scope>NUCLEOTIDE SEQUENCE [LARGE SCALE GENOMIC DNA]</scope>
    <source>
        <strain evidence="1 2">CECT 3237</strain>
    </source>
</reference>
<keyword evidence="1" id="KW-0813">Transport</keyword>
<evidence type="ECO:0000313" key="1">
    <source>
        <dbReference type="EMBL" id="MBB3074940.1"/>
    </source>
</evidence>
<dbReference type="EMBL" id="JACHXE010000001">
    <property type="protein sequence ID" value="MBB3074940.1"/>
    <property type="molecule type" value="Genomic_DNA"/>
</dbReference>
<accession>A0A7W5EZZ2</accession>
<organism evidence="1 2">
    <name type="scientific">Streptomyces violarus</name>
    <dbReference type="NCBI Taxonomy" id="67380"/>
    <lineage>
        <taxon>Bacteria</taxon>
        <taxon>Bacillati</taxon>
        <taxon>Actinomycetota</taxon>
        <taxon>Actinomycetes</taxon>
        <taxon>Kitasatosporales</taxon>
        <taxon>Streptomycetaceae</taxon>
        <taxon>Streptomyces</taxon>
    </lineage>
</organism>
<dbReference type="Gene3D" id="3.40.190.10">
    <property type="entry name" value="Periplasmic binding protein-like II"/>
    <property type="match status" value="2"/>
</dbReference>
<dbReference type="Pfam" id="PF01547">
    <property type="entry name" value="SBP_bac_1"/>
    <property type="match status" value="1"/>
</dbReference>
<comment type="caution">
    <text evidence="1">The sequence shown here is derived from an EMBL/GenBank/DDBJ whole genome shotgun (WGS) entry which is preliminary data.</text>
</comment>
<dbReference type="Proteomes" id="UP000572907">
    <property type="component" value="Unassembled WGS sequence"/>
</dbReference>
<dbReference type="PROSITE" id="PS51318">
    <property type="entry name" value="TAT"/>
    <property type="match status" value="1"/>
</dbReference>
<dbReference type="RefSeq" id="WP_184588750.1">
    <property type="nucleotide sequence ID" value="NZ_BMUP01000001.1"/>
</dbReference>
<protein>
    <submittedName>
        <fullName evidence="1">Multiple sugar transport system substrate-binding protein</fullName>
    </submittedName>
</protein>